<evidence type="ECO:0000259" key="1">
    <source>
        <dbReference type="Pfam" id="PF06742"/>
    </source>
</evidence>
<organism evidence="2 3">
    <name type="scientific">Hyphomonas polymorpha PS728</name>
    <dbReference type="NCBI Taxonomy" id="1280954"/>
    <lineage>
        <taxon>Bacteria</taxon>
        <taxon>Pseudomonadati</taxon>
        <taxon>Pseudomonadota</taxon>
        <taxon>Alphaproteobacteria</taxon>
        <taxon>Hyphomonadales</taxon>
        <taxon>Hyphomonadaceae</taxon>
        <taxon>Hyphomonas</taxon>
    </lineage>
</organism>
<dbReference type="PATRIC" id="fig|1280954.3.peg.2223"/>
<dbReference type="RefSeq" id="WP_035598377.1">
    <property type="nucleotide sequence ID" value="NZ_ARYM01000011.1"/>
</dbReference>
<feature type="domain" description="DUF1214" evidence="1">
    <location>
        <begin position="74"/>
        <end position="175"/>
    </location>
</feature>
<reference evidence="2 3" key="1">
    <citation type="journal article" date="2014" name="Antonie Van Leeuwenhoek">
        <title>Hyphomonas beringensis sp. nov. and Hyphomonas chukchiensis sp. nov., isolated from surface seawater of the Bering Sea and Chukchi Sea.</title>
        <authorList>
            <person name="Li C."/>
            <person name="Lai Q."/>
            <person name="Li G."/>
            <person name="Dong C."/>
            <person name="Wang J."/>
            <person name="Liao Y."/>
            <person name="Shao Z."/>
        </authorList>
    </citation>
    <scope>NUCLEOTIDE SEQUENCE [LARGE SCALE GENOMIC DNA]</scope>
    <source>
        <strain evidence="2 3">PS728</strain>
    </source>
</reference>
<sequence>MRIVVLLIGGVLGLAAGAVTALFAAGMFGAGAGFSDEINVNGWKSDWTIGSTAANPWTRARVARHGLLALTKEEAVYFTKGVDEDGQRLSEDCRYEVSGGDMPGLWWSVTLYDAKSYLPLNKDNALSFDKTKAAATSAGSAWSFTVAADGPETGNWVSSQNAGTFDLMLRIYKPTPELIATPEDVLPAPVIKRLSCGGAV</sequence>
<dbReference type="eggNOG" id="COG5402">
    <property type="taxonomic scope" value="Bacteria"/>
</dbReference>
<evidence type="ECO:0000313" key="2">
    <source>
        <dbReference type="EMBL" id="KCZ98421.1"/>
    </source>
</evidence>
<comment type="caution">
    <text evidence="2">The sequence shown here is derived from an EMBL/GenBank/DDBJ whole genome shotgun (WGS) entry which is preliminary data.</text>
</comment>
<protein>
    <recommendedName>
        <fullName evidence="1">DUF1214 domain-containing protein</fullName>
    </recommendedName>
</protein>
<dbReference type="OrthoDB" id="9777345at2"/>
<dbReference type="Pfam" id="PF06742">
    <property type="entry name" value="DUF1214"/>
    <property type="match status" value="1"/>
</dbReference>
<dbReference type="InterPro" id="IPR010621">
    <property type="entry name" value="DUF1214"/>
</dbReference>
<dbReference type="AlphaFoldDB" id="A0A062VIP2"/>
<keyword evidence="3" id="KW-1185">Reference proteome</keyword>
<name>A0A062VIP2_9PROT</name>
<dbReference type="EMBL" id="ARYM01000011">
    <property type="protein sequence ID" value="KCZ98421.1"/>
    <property type="molecule type" value="Genomic_DNA"/>
</dbReference>
<proteinExistence type="predicted"/>
<dbReference type="PANTHER" id="PTHR36509">
    <property type="entry name" value="BLL3101 PROTEIN"/>
    <property type="match status" value="1"/>
</dbReference>
<dbReference type="PIRSF" id="PIRSF009471">
    <property type="entry name" value="UCP009471"/>
    <property type="match status" value="1"/>
</dbReference>
<gene>
    <name evidence="2" type="ORF">HPO_10967</name>
</gene>
<dbReference type="STRING" id="1280954.HPO_10967"/>
<evidence type="ECO:0000313" key="3">
    <source>
        <dbReference type="Proteomes" id="UP000027100"/>
    </source>
</evidence>
<dbReference type="Gene3D" id="2.60.120.600">
    <property type="entry name" value="Domain of unknown function DUF1214, C-terminal domain"/>
    <property type="match status" value="1"/>
</dbReference>
<accession>A0A062VIP2</accession>
<dbReference type="InterPro" id="IPR012038">
    <property type="entry name" value="UCP009471"/>
</dbReference>
<dbReference type="SUPFAM" id="SSF160935">
    <property type="entry name" value="VPA0735-like"/>
    <property type="match status" value="1"/>
</dbReference>
<dbReference type="InterPro" id="IPR037049">
    <property type="entry name" value="DUF1214_C_sf"/>
</dbReference>
<dbReference type="Proteomes" id="UP000027100">
    <property type="component" value="Unassembled WGS sequence"/>
</dbReference>
<dbReference type="PANTHER" id="PTHR36509:SF2">
    <property type="entry name" value="BLL3101 PROTEIN"/>
    <property type="match status" value="1"/>
</dbReference>